<evidence type="ECO:0000313" key="1">
    <source>
        <dbReference type="EMBL" id="PYE78494.1"/>
    </source>
</evidence>
<sequence>MKKSIFRTEKIPYTEESIQNYDFNSSTNLIFKNHKTHDNGIARGRKYSLDTVIKFSIFKGYTIKQIIETDFDYFLWFGRKVTNFTYDEKVLNYAEECLTKLINLSNSRIEKFPKLKYLKNQVRLMLKYEHELDFGTNPHSKNGYKLMINVEEYEKIHNKLIEKLIKQYFTKLSYSNEFRAKYLKELKKNTEHNTVYN</sequence>
<dbReference type="OrthoDB" id="9852133at2"/>
<protein>
    <submittedName>
        <fullName evidence="1">Uncharacterized protein</fullName>
    </submittedName>
</protein>
<dbReference type="EMBL" id="QJTD01000029">
    <property type="protein sequence ID" value="PYE78494.1"/>
    <property type="molecule type" value="Genomic_DNA"/>
</dbReference>
<reference evidence="1 2" key="1">
    <citation type="submission" date="2018-06" db="EMBL/GenBank/DDBJ databases">
        <title>Genomic Encyclopedia of Type Strains, Phase III (KMG-III): the genomes of soil and plant-associated and newly described type strains.</title>
        <authorList>
            <person name="Whitman W."/>
        </authorList>
    </citation>
    <scope>NUCLEOTIDE SEQUENCE [LARGE SCALE GENOMIC DNA]</scope>
    <source>
        <strain evidence="1 2">CECT 7945</strain>
    </source>
</reference>
<dbReference type="Proteomes" id="UP000248054">
    <property type="component" value="Unassembled WGS sequence"/>
</dbReference>
<name>A0A2V4XBR8_9FLAO</name>
<gene>
    <name evidence="1" type="ORF">DFQ11_1293</name>
</gene>
<comment type="caution">
    <text evidence="1">The sequence shown here is derived from an EMBL/GenBank/DDBJ whole genome shotgun (WGS) entry which is preliminary data.</text>
</comment>
<accession>A0A2V4XBR8</accession>
<organism evidence="1 2">
    <name type="scientific">Winogradskyella epiphytica</name>
    <dbReference type="NCBI Taxonomy" id="262005"/>
    <lineage>
        <taxon>Bacteria</taxon>
        <taxon>Pseudomonadati</taxon>
        <taxon>Bacteroidota</taxon>
        <taxon>Flavobacteriia</taxon>
        <taxon>Flavobacteriales</taxon>
        <taxon>Flavobacteriaceae</taxon>
        <taxon>Winogradskyella</taxon>
    </lineage>
</organism>
<evidence type="ECO:0000313" key="2">
    <source>
        <dbReference type="Proteomes" id="UP000248054"/>
    </source>
</evidence>
<dbReference type="AlphaFoldDB" id="A0A2V4XBR8"/>
<proteinExistence type="predicted"/>
<dbReference type="RefSeq" id="WP_110476654.1">
    <property type="nucleotide sequence ID" value="NZ_QJTD01000029.1"/>
</dbReference>
<keyword evidence="2" id="KW-1185">Reference proteome</keyword>